<reference evidence="2 3" key="1">
    <citation type="submission" date="2019-03" db="EMBL/GenBank/DDBJ databases">
        <title>Draft genome sequences of novel Actinobacteria.</title>
        <authorList>
            <person name="Sahin N."/>
            <person name="Ay H."/>
            <person name="Saygin H."/>
        </authorList>
    </citation>
    <scope>NUCLEOTIDE SEQUENCE [LARGE SCALE GENOMIC DNA]</scope>
    <source>
        <strain evidence="2 3">JCM 30547</strain>
    </source>
</reference>
<dbReference type="OrthoDB" id="3404294at2"/>
<feature type="region of interest" description="Disordered" evidence="1">
    <location>
        <begin position="625"/>
        <end position="668"/>
    </location>
</feature>
<evidence type="ECO:0000313" key="3">
    <source>
        <dbReference type="Proteomes" id="UP000295075"/>
    </source>
</evidence>
<protein>
    <submittedName>
        <fullName evidence="2">Uncharacterized protein</fullName>
    </submittedName>
</protein>
<organism evidence="2 3">
    <name type="scientific">Kribbella albertanoniae</name>
    <dbReference type="NCBI Taxonomy" id="1266829"/>
    <lineage>
        <taxon>Bacteria</taxon>
        <taxon>Bacillati</taxon>
        <taxon>Actinomycetota</taxon>
        <taxon>Actinomycetes</taxon>
        <taxon>Propionibacteriales</taxon>
        <taxon>Kribbellaceae</taxon>
        <taxon>Kribbella</taxon>
    </lineage>
</organism>
<keyword evidence="3" id="KW-1185">Reference proteome</keyword>
<gene>
    <name evidence="2" type="ORF">E1261_40160</name>
</gene>
<evidence type="ECO:0000256" key="1">
    <source>
        <dbReference type="SAM" id="MobiDB-lite"/>
    </source>
</evidence>
<comment type="caution">
    <text evidence="2">The sequence shown here is derived from an EMBL/GenBank/DDBJ whole genome shotgun (WGS) entry which is preliminary data.</text>
</comment>
<name>A0A4R4P0F3_9ACTN</name>
<proteinExistence type="predicted"/>
<sequence>MATEPLPPVGSAERQERQRIGEALLFDDGKVTTTPQAKTVAIEALAARMRSSTPELVLASMGLTVGNDMASRLGDSRYVLLAHNERYPSLGADVLHVDELRSAQHREQAHRAIRMDTERADQVVRMISTSELMGAWSYGSNNNIRVLALQEVTRDEFGLQDAMDWHMDPTTRSKVDLELDYNRDALRDFLRTQYQMTQETLAARGITEVYSYRALSWEEGAPRPDWVDENNIGSVIEARQRPLASWSADRQVVADWLEERRGHGVILAARHSTQDIFSVPTTGMGYLGQKEWVTLPGDHTATVDGVISHLGVGDREQSAAAGIRLGGPALDGITAGTTTQRQAAALSWQLSPLVLPQTGPDALDQRIARILDGAEEGPSWWPRDDSGYAIARRDIEFLQISPQQVRWMMTGESPLGLTPELYREFGSEMLEALERDGVDASQVDIRLKGTGAEFYSGLHKTLPTEAELAGNPEALQRMQDWFGDDQNRPLRRPYDSMYRLGLAPEPSDFDLDINSSAAVRAARSHWRENHNDRYPGDFMGGHGYLDNQAVRGSLPNLSDWSKRWEDKLGRPLSLGVFESSGPFDATVLGRELSSHFKDTDWVIHHPQTPMAWNTPQSRMVEPAITSTPTTGPQTGASAVPALGEASERPDHLRRGTTGAARGRAGGRG</sequence>
<evidence type="ECO:0000313" key="2">
    <source>
        <dbReference type="EMBL" id="TDC15681.1"/>
    </source>
</evidence>
<feature type="compositionally biased region" description="Polar residues" evidence="1">
    <location>
        <begin position="625"/>
        <end position="636"/>
    </location>
</feature>
<dbReference type="RefSeq" id="WP_132414998.1">
    <property type="nucleotide sequence ID" value="NZ_SMKA01000333.1"/>
</dbReference>
<dbReference type="Proteomes" id="UP000295075">
    <property type="component" value="Unassembled WGS sequence"/>
</dbReference>
<accession>A0A4R4P0F3</accession>
<dbReference type="AlphaFoldDB" id="A0A4R4P0F3"/>
<dbReference type="EMBL" id="SMKA01000333">
    <property type="protein sequence ID" value="TDC15681.1"/>
    <property type="molecule type" value="Genomic_DNA"/>
</dbReference>